<gene>
    <name evidence="2" type="ORF">ACFQZS_00330</name>
</gene>
<sequence length="314" mass="35736">MRQKDVFNKIGVILKELNDQYKYLEVNPDDMNSLELELFVANAHFLTDHAEILNKLNLQIINTKPALPPAKEEPKKEELKKEEPKKEEPISEEKYFEPVVRQPSKKQSAANNKAEELPVVNFEIEPSAELIADEEPEIIRHELDVEEIPDWDEEETAIEEEPIEEITIEEEEILPADAEPEVVEPVAALPEPVKPTPEPAAPPAEQPKDKDEVLTINQRMSAQLNKGGVTDQPAGQPVTDLKQAISLNDKLLYIKDLFNGYNLAYSEAIEILNRLGSFADAERFLSKNYIAKNNWESKADTVAKFYAVLKRRYL</sequence>
<organism evidence="2 3">
    <name type="scientific">Mucilaginibacter calamicampi</name>
    <dbReference type="NCBI Taxonomy" id="1302352"/>
    <lineage>
        <taxon>Bacteria</taxon>
        <taxon>Pseudomonadati</taxon>
        <taxon>Bacteroidota</taxon>
        <taxon>Sphingobacteriia</taxon>
        <taxon>Sphingobacteriales</taxon>
        <taxon>Sphingobacteriaceae</taxon>
        <taxon>Mucilaginibacter</taxon>
    </lineage>
</organism>
<protein>
    <submittedName>
        <fullName evidence="2">Uncharacterized protein</fullName>
    </submittedName>
</protein>
<dbReference type="RefSeq" id="WP_377095966.1">
    <property type="nucleotide sequence ID" value="NZ_JBHTHU010000001.1"/>
</dbReference>
<reference evidence="3" key="1">
    <citation type="journal article" date="2019" name="Int. J. Syst. Evol. Microbiol.">
        <title>The Global Catalogue of Microorganisms (GCM) 10K type strain sequencing project: providing services to taxonomists for standard genome sequencing and annotation.</title>
        <authorList>
            <consortium name="The Broad Institute Genomics Platform"/>
            <consortium name="The Broad Institute Genome Sequencing Center for Infectious Disease"/>
            <person name="Wu L."/>
            <person name="Ma J."/>
        </authorList>
    </citation>
    <scope>NUCLEOTIDE SEQUENCE [LARGE SCALE GENOMIC DNA]</scope>
    <source>
        <strain evidence="3">CCUG 63418</strain>
    </source>
</reference>
<evidence type="ECO:0000313" key="2">
    <source>
        <dbReference type="EMBL" id="MFD0748565.1"/>
    </source>
</evidence>
<dbReference type="Proteomes" id="UP001596958">
    <property type="component" value="Unassembled WGS sequence"/>
</dbReference>
<evidence type="ECO:0000313" key="3">
    <source>
        <dbReference type="Proteomes" id="UP001596958"/>
    </source>
</evidence>
<proteinExistence type="predicted"/>
<comment type="caution">
    <text evidence="2">The sequence shown here is derived from an EMBL/GenBank/DDBJ whole genome shotgun (WGS) entry which is preliminary data.</text>
</comment>
<dbReference type="EMBL" id="JBHTHU010000001">
    <property type="protein sequence ID" value="MFD0748565.1"/>
    <property type="molecule type" value="Genomic_DNA"/>
</dbReference>
<accession>A0ABW2YVI6</accession>
<name>A0ABW2YVI6_9SPHI</name>
<feature type="region of interest" description="Disordered" evidence="1">
    <location>
        <begin position="66"/>
        <end position="113"/>
    </location>
</feature>
<feature type="compositionally biased region" description="Basic and acidic residues" evidence="1">
    <location>
        <begin position="70"/>
        <end position="96"/>
    </location>
</feature>
<keyword evidence="3" id="KW-1185">Reference proteome</keyword>
<evidence type="ECO:0000256" key="1">
    <source>
        <dbReference type="SAM" id="MobiDB-lite"/>
    </source>
</evidence>